<dbReference type="Proteomes" id="UP000294225">
    <property type="component" value="Unassembled WGS sequence"/>
</dbReference>
<dbReference type="RefSeq" id="WP_131499169.1">
    <property type="nucleotide sequence ID" value="NZ_SJKC01000005.1"/>
</dbReference>
<reference evidence="1 2" key="1">
    <citation type="submission" date="2019-02" db="EMBL/GenBank/DDBJ databases">
        <title>Kribbella capetownensis sp. nov. and Kribbella speibonae sp. nov., isolated from soil.</title>
        <authorList>
            <person name="Curtis S.M."/>
            <person name="Norton I."/>
            <person name="Everest G.J."/>
            <person name="Meyers P.R."/>
        </authorList>
    </citation>
    <scope>NUCLEOTIDE SEQUENCE [LARGE SCALE GENOMIC DNA]</scope>
    <source>
        <strain evidence="1 2">YM55</strain>
    </source>
</reference>
<accession>A0A4R0IPN9</accession>
<proteinExistence type="predicted"/>
<evidence type="ECO:0000313" key="2">
    <source>
        <dbReference type="Proteomes" id="UP000294225"/>
    </source>
</evidence>
<sequence>MTVQHPPGTPRAALTDKLLAGGLSSVPVVGGVAAAWYQNLMEGPYNRRLDAWRQVITEVVNDLAERYDNLLDSEVFLDAFVNATRAAQATHEGEKLEALRNAVANSVAPDAPQVGEQARFFRLVDQFSAAHIVLLKVLDDPRSAAFRLGRKHGPQALSLEALLDEVVPQFVGNMGWRELLISDLVGTSLLVDISSRGSSHPAENLRGFNRQTTGLGRRFLRFISADN</sequence>
<evidence type="ECO:0000313" key="1">
    <source>
        <dbReference type="EMBL" id="TCC33218.1"/>
    </source>
</evidence>
<gene>
    <name evidence="1" type="ORF">E0H92_34300</name>
</gene>
<dbReference type="EMBL" id="SJKC01000005">
    <property type="protein sequence ID" value="TCC33218.1"/>
    <property type="molecule type" value="Genomic_DNA"/>
</dbReference>
<dbReference type="AlphaFoldDB" id="A0A4R0IPN9"/>
<comment type="caution">
    <text evidence="1">The sequence shown here is derived from an EMBL/GenBank/DDBJ whole genome shotgun (WGS) entry which is preliminary data.</text>
</comment>
<organism evidence="1 2">
    <name type="scientific">Kribbella speibonae</name>
    <dbReference type="NCBI Taxonomy" id="1572660"/>
    <lineage>
        <taxon>Bacteria</taxon>
        <taxon>Bacillati</taxon>
        <taxon>Actinomycetota</taxon>
        <taxon>Actinomycetes</taxon>
        <taxon>Propionibacteriales</taxon>
        <taxon>Kribbellaceae</taxon>
        <taxon>Kribbella</taxon>
    </lineage>
</organism>
<protein>
    <submittedName>
        <fullName evidence="1">Uncharacterized protein</fullName>
    </submittedName>
</protein>
<name>A0A4R0IPN9_9ACTN</name>